<protein>
    <recommendedName>
        <fullName evidence="3">Cysteine-rich PDZ-binding protein</fullName>
    </recommendedName>
    <alternativeName>
        <fullName evidence="8">Cysteine-rich interactor of PDZ three</fullName>
    </alternativeName>
</protein>
<dbReference type="Pfam" id="PF10639">
    <property type="entry name" value="TMEM234"/>
    <property type="match status" value="1"/>
</dbReference>
<sequence length="459" mass="51294">MNRIYTTPTIDCEYRGLKLKRLNSCVKFVCGSEETGVGILGDKETMSSCFYFNAMFGGEFSEGDSSAVSLPWLEQPELAVFLFHAMHSCRLSSREKMCPVLAQLFDERPSSVPELMEIADFLGFEELALDLKKHIRNMLDRSDQLLTVFHATQGTDMEEGTMVEMCKIVLTSDMNTCYRASQVLHDAIEKDPAIIHSIANQLVERVVMLRFIGGHLIARANLLTVNPLVPTVAPVRTLLRDKWPVPKEVQRRKKSWEKLIAKPTGRVILMPGARNTTEGGGRKVGENKALTASKNRFSPYSQAFAKCRICGQKVHQSGSHYCQGCAYKKGIFLPEMIPYPTTPLQEALSIFFVALIWGFTNPLMNLASNQTYPEKMKRPGSIQYVIYWLLSSATSLGIPAVPLVFAFNQLGSAVFLYLLGSGDLSYLIPVTNALTLVFTLLWGWWLGERKPQTGTIQGI</sequence>
<dbReference type="InterPro" id="IPR018908">
    <property type="entry name" value="TMEM234"/>
</dbReference>
<reference evidence="9" key="1">
    <citation type="submission" date="2020-11" db="EMBL/GenBank/DDBJ databases">
        <authorList>
            <person name="Tran Van P."/>
        </authorList>
    </citation>
    <scope>NUCLEOTIDE SEQUENCE</scope>
</reference>
<dbReference type="Pfam" id="PF10235">
    <property type="entry name" value="Cript"/>
    <property type="match status" value="1"/>
</dbReference>
<dbReference type="InterPro" id="IPR019367">
    <property type="entry name" value="PDZ-binding_CRIPT"/>
</dbReference>
<gene>
    <name evidence="9" type="ORF">CTOB1V02_LOCUS1205</name>
</gene>
<dbReference type="PANTHER" id="PTHR11805:SF1">
    <property type="entry name" value="CYSTEINE-RICH PDZ-BINDING PROTEIN"/>
    <property type="match status" value="1"/>
</dbReference>
<accession>A0A7R8W3T2</accession>
<dbReference type="GO" id="GO:0031122">
    <property type="term" value="P:cytoplasmic microtubule organization"/>
    <property type="evidence" value="ECO:0007669"/>
    <property type="project" value="TreeGrafter"/>
</dbReference>
<dbReference type="GO" id="GO:0008017">
    <property type="term" value="F:microtubule binding"/>
    <property type="evidence" value="ECO:0007669"/>
    <property type="project" value="TreeGrafter"/>
</dbReference>
<keyword evidence="7" id="KW-0508">mRNA splicing</keyword>
<proteinExistence type="inferred from homology"/>
<dbReference type="GO" id="GO:0006397">
    <property type="term" value="P:mRNA processing"/>
    <property type="evidence" value="ECO:0007669"/>
    <property type="project" value="UniProtKB-KW"/>
</dbReference>
<dbReference type="AlphaFoldDB" id="A0A7R8W3T2"/>
<dbReference type="GO" id="GO:0008380">
    <property type="term" value="P:RNA splicing"/>
    <property type="evidence" value="ECO:0007669"/>
    <property type="project" value="UniProtKB-KW"/>
</dbReference>
<name>A0A7R8W3T2_9CRUS</name>
<evidence type="ECO:0000256" key="2">
    <source>
        <dbReference type="ARBA" id="ARBA00009021"/>
    </source>
</evidence>
<evidence type="ECO:0000256" key="7">
    <source>
        <dbReference type="ARBA" id="ARBA00023187"/>
    </source>
</evidence>
<evidence type="ECO:0000256" key="3">
    <source>
        <dbReference type="ARBA" id="ARBA00018615"/>
    </source>
</evidence>
<organism evidence="9">
    <name type="scientific">Cyprideis torosa</name>
    <dbReference type="NCBI Taxonomy" id="163714"/>
    <lineage>
        <taxon>Eukaryota</taxon>
        <taxon>Metazoa</taxon>
        <taxon>Ecdysozoa</taxon>
        <taxon>Arthropoda</taxon>
        <taxon>Crustacea</taxon>
        <taxon>Oligostraca</taxon>
        <taxon>Ostracoda</taxon>
        <taxon>Podocopa</taxon>
        <taxon>Podocopida</taxon>
        <taxon>Cytherocopina</taxon>
        <taxon>Cytheroidea</taxon>
        <taxon>Cytherideidae</taxon>
        <taxon>Cyprideis</taxon>
    </lineage>
</organism>
<dbReference type="GO" id="GO:0005681">
    <property type="term" value="C:spliceosomal complex"/>
    <property type="evidence" value="ECO:0007669"/>
    <property type="project" value="UniProtKB-KW"/>
</dbReference>
<evidence type="ECO:0000256" key="4">
    <source>
        <dbReference type="ARBA" id="ARBA00022490"/>
    </source>
</evidence>
<keyword evidence="4" id="KW-0963">Cytoplasm</keyword>
<dbReference type="PANTHER" id="PTHR11805">
    <property type="entry name" value="CYSTEINE-RICH PDZ-BINDING PROTEIN"/>
    <property type="match status" value="1"/>
</dbReference>
<dbReference type="Gene3D" id="3.30.710.10">
    <property type="entry name" value="Potassium Channel Kv1.1, Chain A"/>
    <property type="match status" value="1"/>
</dbReference>
<dbReference type="EMBL" id="OB660168">
    <property type="protein sequence ID" value="CAD7223215.1"/>
    <property type="molecule type" value="Genomic_DNA"/>
</dbReference>
<evidence type="ECO:0000313" key="9">
    <source>
        <dbReference type="EMBL" id="CAD7223215.1"/>
    </source>
</evidence>
<comment type="similarity">
    <text evidence="2">Belongs to the CRIPT family.</text>
</comment>
<dbReference type="InterPro" id="IPR011333">
    <property type="entry name" value="SKP1/BTB/POZ_sf"/>
</dbReference>
<dbReference type="GO" id="GO:0030165">
    <property type="term" value="F:PDZ domain binding"/>
    <property type="evidence" value="ECO:0007669"/>
    <property type="project" value="TreeGrafter"/>
</dbReference>
<dbReference type="GO" id="GO:0030425">
    <property type="term" value="C:dendrite"/>
    <property type="evidence" value="ECO:0007669"/>
    <property type="project" value="TreeGrafter"/>
</dbReference>
<evidence type="ECO:0000256" key="6">
    <source>
        <dbReference type="ARBA" id="ARBA00022728"/>
    </source>
</evidence>
<keyword evidence="6" id="KW-0747">Spliceosome</keyword>
<dbReference type="GO" id="GO:0005737">
    <property type="term" value="C:cytoplasm"/>
    <property type="evidence" value="ECO:0007669"/>
    <property type="project" value="UniProtKB-SubCell"/>
</dbReference>
<evidence type="ECO:0000256" key="1">
    <source>
        <dbReference type="ARBA" id="ARBA00004496"/>
    </source>
</evidence>
<keyword evidence="5" id="KW-0507">mRNA processing</keyword>
<dbReference type="OrthoDB" id="147332at2759"/>
<evidence type="ECO:0000256" key="8">
    <source>
        <dbReference type="ARBA" id="ARBA00032518"/>
    </source>
</evidence>
<comment type="subcellular location">
    <subcellularLocation>
        <location evidence="1">Cytoplasm</location>
    </subcellularLocation>
</comment>
<evidence type="ECO:0000256" key="5">
    <source>
        <dbReference type="ARBA" id="ARBA00022664"/>
    </source>
</evidence>